<evidence type="ECO:0000256" key="2">
    <source>
        <dbReference type="SAM" id="SignalP"/>
    </source>
</evidence>
<dbReference type="AlphaFoldDB" id="A0A7L9WR69"/>
<feature type="signal peptide" evidence="2">
    <location>
        <begin position="1"/>
        <end position="28"/>
    </location>
</feature>
<proteinExistence type="predicted"/>
<feature type="region of interest" description="Disordered" evidence="1">
    <location>
        <begin position="51"/>
        <end position="81"/>
    </location>
</feature>
<accession>A0A7L9WR69</accession>
<protein>
    <submittedName>
        <fullName evidence="4">PRC-barrel domain containing protein</fullName>
    </submittedName>
</protein>
<dbReference type="KEGG" id="pshq:F3W81_12540"/>
<gene>
    <name evidence="4" type="ORF">F3W81_12540</name>
</gene>
<evidence type="ECO:0000259" key="3">
    <source>
        <dbReference type="Pfam" id="PF05239"/>
    </source>
</evidence>
<reference evidence="4 5" key="1">
    <citation type="submission" date="2019-10" db="EMBL/GenBank/DDBJ databases">
        <title>Pseudopuniceibacterium sp. HQ09 islated from Antarctica.</title>
        <authorList>
            <person name="Liao L."/>
            <person name="Su S."/>
            <person name="Chen B."/>
            <person name="Yu Y."/>
        </authorList>
    </citation>
    <scope>NUCLEOTIDE SEQUENCE [LARGE SCALE GENOMIC DNA]</scope>
    <source>
        <strain evidence="4 5">HQ09</strain>
    </source>
</reference>
<keyword evidence="5" id="KW-1185">Reference proteome</keyword>
<name>A0A7L9WR69_9RHOB</name>
<feature type="compositionally biased region" description="Low complexity" evidence="1">
    <location>
        <begin position="51"/>
        <end position="76"/>
    </location>
</feature>
<dbReference type="InterPro" id="IPR011033">
    <property type="entry name" value="PRC_barrel-like_sf"/>
</dbReference>
<dbReference type="PANTHER" id="PTHR36505">
    <property type="entry name" value="BLR1072 PROTEIN"/>
    <property type="match status" value="1"/>
</dbReference>
<keyword evidence="2" id="KW-0732">Signal</keyword>
<dbReference type="PANTHER" id="PTHR36505:SF1">
    <property type="entry name" value="BLR1072 PROTEIN"/>
    <property type="match status" value="1"/>
</dbReference>
<feature type="region of interest" description="Disordered" evidence="1">
    <location>
        <begin position="164"/>
        <end position="205"/>
    </location>
</feature>
<feature type="domain" description="PRC-barrel" evidence="3">
    <location>
        <begin position="89"/>
        <end position="168"/>
    </location>
</feature>
<sequence>MTNLFKTTSRAALIAMIAAAPIAGYAQTATTDTTTTTTTEMPKADMNADATAPMATDPAAPAATDDTMTAEAETPAQPVEGQITMQDADTILADDLIGATVYNNTDATVGDIDDLIIGMDGTVRGVVIGVGGFLGLGEKEVAIEMASLTVVNDDAGNPRLITSATEEDLKAAPEFVTAEDQQREADNASMESTGTGGTMDPAPVQ</sequence>
<dbReference type="EMBL" id="CP045201">
    <property type="protein sequence ID" value="QOL81580.1"/>
    <property type="molecule type" value="Genomic_DNA"/>
</dbReference>
<evidence type="ECO:0000313" key="5">
    <source>
        <dbReference type="Proteomes" id="UP000594118"/>
    </source>
</evidence>
<evidence type="ECO:0000256" key="1">
    <source>
        <dbReference type="SAM" id="MobiDB-lite"/>
    </source>
</evidence>
<organism evidence="4 5">
    <name type="scientific">Pseudooceanicola spongiae</name>
    <dbReference type="NCBI Taxonomy" id="2613965"/>
    <lineage>
        <taxon>Bacteria</taxon>
        <taxon>Pseudomonadati</taxon>
        <taxon>Pseudomonadota</taxon>
        <taxon>Alphaproteobacteria</taxon>
        <taxon>Rhodobacterales</taxon>
        <taxon>Paracoccaceae</taxon>
        <taxon>Pseudooceanicola</taxon>
    </lineage>
</organism>
<dbReference type="RefSeq" id="WP_193079496.1">
    <property type="nucleotide sequence ID" value="NZ_CP045201.1"/>
</dbReference>
<feature type="chain" id="PRO_5032507633" evidence="2">
    <location>
        <begin position="29"/>
        <end position="205"/>
    </location>
</feature>
<dbReference type="SUPFAM" id="SSF50346">
    <property type="entry name" value="PRC-barrel domain"/>
    <property type="match status" value="1"/>
</dbReference>
<evidence type="ECO:0000313" key="4">
    <source>
        <dbReference type="EMBL" id="QOL81580.1"/>
    </source>
</evidence>
<dbReference type="Pfam" id="PF05239">
    <property type="entry name" value="PRC"/>
    <property type="match status" value="1"/>
</dbReference>
<dbReference type="InterPro" id="IPR027275">
    <property type="entry name" value="PRC-brl_dom"/>
</dbReference>
<dbReference type="Gene3D" id="2.30.30.240">
    <property type="entry name" value="PRC-barrel domain"/>
    <property type="match status" value="1"/>
</dbReference>
<dbReference type="Proteomes" id="UP000594118">
    <property type="component" value="Chromosome"/>
</dbReference>